<dbReference type="Pfam" id="PF01850">
    <property type="entry name" value="PIN"/>
    <property type="match status" value="1"/>
</dbReference>
<feature type="domain" description="PIN" evidence="7">
    <location>
        <begin position="2"/>
        <end position="117"/>
    </location>
</feature>
<keyword evidence="9" id="KW-1185">Reference proteome</keyword>
<dbReference type="RefSeq" id="WP_092000544.1">
    <property type="nucleotide sequence ID" value="NZ_FOUR01000002.1"/>
</dbReference>
<dbReference type="InterPro" id="IPR022907">
    <property type="entry name" value="VapC_family"/>
</dbReference>
<feature type="binding site" evidence="6">
    <location>
        <position position="96"/>
    </location>
    <ligand>
        <name>Mg(2+)</name>
        <dbReference type="ChEBI" id="CHEBI:18420"/>
    </ligand>
</feature>
<evidence type="ECO:0000256" key="6">
    <source>
        <dbReference type="HAMAP-Rule" id="MF_00265"/>
    </source>
</evidence>
<dbReference type="Gene3D" id="3.40.50.1010">
    <property type="entry name" value="5'-nuclease"/>
    <property type="match status" value="1"/>
</dbReference>
<dbReference type="AlphaFoldDB" id="A0A1I4TY92"/>
<dbReference type="PANTHER" id="PTHR42740">
    <property type="entry name" value="RIBONUCLEASE VAPC3"/>
    <property type="match status" value="1"/>
</dbReference>
<dbReference type="GO" id="GO:0016787">
    <property type="term" value="F:hydrolase activity"/>
    <property type="evidence" value="ECO:0007669"/>
    <property type="project" value="UniProtKB-KW"/>
</dbReference>
<organism evidence="8 9">
    <name type="scientific">Marinobacter pelagius</name>
    <dbReference type="NCBI Taxonomy" id="379482"/>
    <lineage>
        <taxon>Bacteria</taxon>
        <taxon>Pseudomonadati</taxon>
        <taxon>Pseudomonadota</taxon>
        <taxon>Gammaproteobacteria</taxon>
        <taxon>Pseudomonadales</taxon>
        <taxon>Marinobacteraceae</taxon>
        <taxon>Marinobacter</taxon>
    </lineage>
</organism>
<dbReference type="GO" id="GO:0000287">
    <property type="term" value="F:magnesium ion binding"/>
    <property type="evidence" value="ECO:0007669"/>
    <property type="project" value="UniProtKB-UniRule"/>
</dbReference>
<dbReference type="HAMAP" id="MF_00265">
    <property type="entry name" value="VapC_Nob1"/>
    <property type="match status" value="1"/>
</dbReference>
<gene>
    <name evidence="6" type="primary">vapC</name>
    <name evidence="8" type="ORF">SAMN04487961_1348</name>
</gene>
<dbReference type="SUPFAM" id="SSF88723">
    <property type="entry name" value="PIN domain-like"/>
    <property type="match status" value="1"/>
</dbReference>
<feature type="binding site" evidence="6">
    <location>
        <position position="5"/>
    </location>
    <ligand>
        <name>Mg(2+)</name>
        <dbReference type="ChEBI" id="CHEBI:18420"/>
    </ligand>
</feature>
<dbReference type="InterPro" id="IPR002716">
    <property type="entry name" value="PIN_dom"/>
</dbReference>
<sequence>MILVDTSVWIDYFNGVQNPQTDLLDASIIKGSVAIGDLIFLEILQGIRSDRDYQRTRQSLLTLVQYEMFGKAKAEKCAENYRALRKKGITIRKTADVIIATFCIEEGLPLLFLDRDFVPFVEHLGLKAALGEN</sequence>
<comment type="cofactor">
    <cofactor evidence="6">
        <name>Mg(2+)</name>
        <dbReference type="ChEBI" id="CHEBI:18420"/>
    </cofactor>
</comment>
<keyword evidence="1 6" id="KW-1277">Toxin-antitoxin system</keyword>
<name>A0A1I4TY92_9GAMM</name>
<evidence type="ECO:0000256" key="1">
    <source>
        <dbReference type="ARBA" id="ARBA00022649"/>
    </source>
</evidence>
<proteinExistence type="inferred from homology"/>
<dbReference type="InterPro" id="IPR029060">
    <property type="entry name" value="PIN-like_dom_sf"/>
</dbReference>
<dbReference type="Proteomes" id="UP000199339">
    <property type="component" value="Unassembled WGS sequence"/>
</dbReference>
<protein>
    <recommendedName>
        <fullName evidence="6">Ribonuclease VapC</fullName>
        <shortName evidence="6">RNase VapC</shortName>
        <ecNumber evidence="6">3.1.-.-</ecNumber>
    </recommendedName>
    <alternativeName>
        <fullName evidence="6">Toxin VapC</fullName>
    </alternativeName>
</protein>
<evidence type="ECO:0000256" key="5">
    <source>
        <dbReference type="ARBA" id="ARBA00022842"/>
    </source>
</evidence>
<evidence type="ECO:0000313" key="8">
    <source>
        <dbReference type="EMBL" id="SFM81545.1"/>
    </source>
</evidence>
<dbReference type="OrthoDB" id="9811788at2"/>
<evidence type="ECO:0000313" key="9">
    <source>
        <dbReference type="Proteomes" id="UP000199339"/>
    </source>
</evidence>
<keyword evidence="4 6" id="KW-0378">Hydrolase</keyword>
<evidence type="ECO:0000256" key="3">
    <source>
        <dbReference type="ARBA" id="ARBA00022723"/>
    </source>
</evidence>
<evidence type="ECO:0000256" key="4">
    <source>
        <dbReference type="ARBA" id="ARBA00022801"/>
    </source>
</evidence>
<evidence type="ECO:0000259" key="7">
    <source>
        <dbReference type="Pfam" id="PF01850"/>
    </source>
</evidence>
<dbReference type="EMBL" id="FOUR01000002">
    <property type="protein sequence ID" value="SFM81545.1"/>
    <property type="molecule type" value="Genomic_DNA"/>
</dbReference>
<accession>A0A1I4TY92</accession>
<dbReference type="EC" id="3.1.-.-" evidence="6"/>
<evidence type="ECO:0000256" key="2">
    <source>
        <dbReference type="ARBA" id="ARBA00022722"/>
    </source>
</evidence>
<dbReference type="PANTHER" id="PTHR42740:SF1">
    <property type="entry name" value="RIBONUCLEASE VAPC3"/>
    <property type="match status" value="1"/>
</dbReference>
<keyword evidence="2 6" id="KW-0540">Nuclease</keyword>
<dbReference type="InterPro" id="IPR051749">
    <property type="entry name" value="PINc/VapC_TA_RNase"/>
</dbReference>
<keyword evidence="6" id="KW-0800">Toxin</keyword>
<dbReference type="GO" id="GO:0004540">
    <property type="term" value="F:RNA nuclease activity"/>
    <property type="evidence" value="ECO:0007669"/>
    <property type="project" value="InterPro"/>
</dbReference>
<keyword evidence="5 6" id="KW-0460">Magnesium</keyword>
<comment type="similarity">
    <text evidence="6">Belongs to the PINc/VapC protein family.</text>
</comment>
<dbReference type="GO" id="GO:0090729">
    <property type="term" value="F:toxin activity"/>
    <property type="evidence" value="ECO:0007669"/>
    <property type="project" value="UniProtKB-KW"/>
</dbReference>
<keyword evidence="3 6" id="KW-0479">Metal-binding</keyword>
<reference evidence="9" key="1">
    <citation type="submission" date="2016-10" db="EMBL/GenBank/DDBJ databases">
        <authorList>
            <person name="Varghese N."/>
            <person name="Submissions S."/>
        </authorList>
    </citation>
    <scope>NUCLEOTIDE SEQUENCE [LARGE SCALE GENOMIC DNA]</scope>
    <source>
        <strain evidence="9">CGMCC 1.6775</strain>
    </source>
</reference>
<comment type="function">
    <text evidence="6">Toxic component of a toxin-antitoxin (TA) system. An RNase.</text>
</comment>
<dbReference type="CDD" id="cd18760">
    <property type="entry name" value="PIN_MtVapC3-like"/>
    <property type="match status" value="1"/>
</dbReference>